<feature type="transmembrane region" description="Helical" evidence="1">
    <location>
        <begin position="7"/>
        <end position="24"/>
    </location>
</feature>
<dbReference type="Pfam" id="PF02635">
    <property type="entry name" value="DsrE"/>
    <property type="match status" value="1"/>
</dbReference>
<organism evidence="2 3">
    <name type="scientific">Fulvivirga imtechensis AK7</name>
    <dbReference type="NCBI Taxonomy" id="1237149"/>
    <lineage>
        <taxon>Bacteria</taxon>
        <taxon>Pseudomonadati</taxon>
        <taxon>Bacteroidota</taxon>
        <taxon>Cytophagia</taxon>
        <taxon>Cytophagales</taxon>
        <taxon>Fulvivirgaceae</taxon>
        <taxon>Fulvivirga</taxon>
    </lineage>
</organism>
<sequence>MTIKKNIKTIIMGLLIVTMGALFYQETRAINKETTETGPLKDDFGILLRKGEHLKVAVRTAEEVQNNPKFNRGRFEIIVCGKEVEKLKKGSELTDTLEKAKEMGVEVKACGISLQKFGVSTSSLQPGIEVIPNGLMRAFELEKEGYLMIEL</sequence>
<dbReference type="Proteomes" id="UP000011135">
    <property type="component" value="Unassembled WGS sequence"/>
</dbReference>
<keyword evidence="1" id="KW-1133">Transmembrane helix</keyword>
<evidence type="ECO:0000256" key="1">
    <source>
        <dbReference type="SAM" id="Phobius"/>
    </source>
</evidence>
<keyword evidence="1" id="KW-0812">Transmembrane</keyword>
<dbReference type="eggNOG" id="COG1416">
    <property type="taxonomic scope" value="Bacteria"/>
</dbReference>
<evidence type="ECO:0000313" key="2">
    <source>
        <dbReference type="EMBL" id="ELR71642.1"/>
    </source>
</evidence>
<gene>
    <name evidence="2" type="ORF">C900_02450</name>
</gene>
<dbReference type="RefSeq" id="WP_009579858.1">
    <property type="nucleotide sequence ID" value="NZ_AMZN01000036.1"/>
</dbReference>
<proteinExistence type="predicted"/>
<evidence type="ECO:0000313" key="3">
    <source>
        <dbReference type="Proteomes" id="UP000011135"/>
    </source>
</evidence>
<dbReference type="InterPro" id="IPR003787">
    <property type="entry name" value="Sulphur_relay_DsrE/F-like"/>
</dbReference>
<accession>L8JWQ8</accession>
<dbReference type="EMBL" id="AMZN01000036">
    <property type="protein sequence ID" value="ELR71642.1"/>
    <property type="molecule type" value="Genomic_DNA"/>
</dbReference>
<dbReference type="AlphaFoldDB" id="L8JWQ8"/>
<comment type="caution">
    <text evidence="2">The sequence shown here is derived from an EMBL/GenBank/DDBJ whole genome shotgun (WGS) entry which is preliminary data.</text>
</comment>
<keyword evidence="1" id="KW-0472">Membrane</keyword>
<keyword evidence="3" id="KW-1185">Reference proteome</keyword>
<dbReference type="Gene3D" id="3.40.1260.10">
    <property type="entry name" value="DsrEFH-like"/>
    <property type="match status" value="1"/>
</dbReference>
<dbReference type="OrthoDB" id="7425328at2"/>
<name>L8JWQ8_9BACT</name>
<reference evidence="2 3" key="1">
    <citation type="submission" date="2012-12" db="EMBL/GenBank/DDBJ databases">
        <title>Genome assembly of Fulvivirga imtechensis AK7.</title>
        <authorList>
            <person name="Nupur N."/>
            <person name="Khatri I."/>
            <person name="Kumar R."/>
            <person name="Subramanian S."/>
            <person name="Pinnaka A."/>
        </authorList>
    </citation>
    <scope>NUCLEOTIDE SEQUENCE [LARGE SCALE GENOMIC DNA]</scope>
    <source>
        <strain evidence="2 3">AK7</strain>
    </source>
</reference>
<dbReference type="STRING" id="1237149.C900_02450"/>
<dbReference type="InterPro" id="IPR027396">
    <property type="entry name" value="DsrEFH-like"/>
</dbReference>
<dbReference type="SUPFAM" id="SSF75169">
    <property type="entry name" value="DsrEFH-like"/>
    <property type="match status" value="1"/>
</dbReference>
<protein>
    <submittedName>
        <fullName evidence="2">Uncharacterized protein</fullName>
    </submittedName>
</protein>